<dbReference type="GO" id="GO:0016787">
    <property type="term" value="F:hydrolase activity"/>
    <property type="evidence" value="ECO:0007669"/>
    <property type="project" value="UniProtKB-KW"/>
</dbReference>
<proteinExistence type="predicted"/>
<evidence type="ECO:0000256" key="1">
    <source>
        <dbReference type="ARBA" id="ARBA00022801"/>
    </source>
</evidence>
<keyword evidence="1" id="KW-0378">Hydrolase</keyword>
<dbReference type="InterPro" id="IPR029018">
    <property type="entry name" value="Hex-like_dom2"/>
</dbReference>
<comment type="caution">
    <text evidence="2">The sequence shown here is derived from an EMBL/GenBank/DDBJ whole genome shotgun (WGS) entry which is preliminary data.</text>
</comment>
<dbReference type="GO" id="GO:0005975">
    <property type="term" value="P:carbohydrate metabolic process"/>
    <property type="evidence" value="ECO:0007669"/>
    <property type="project" value="UniProtKB-ARBA"/>
</dbReference>
<name>A0A399D448_9BACT</name>
<gene>
    <name evidence="2" type="ORF">D1164_09980</name>
</gene>
<reference evidence="2 3" key="1">
    <citation type="journal article" date="2015" name="Int. J. Syst. Evol. Microbiol.">
        <title>Mariniphaga sediminis sp. nov., isolated from coastal sediment.</title>
        <authorList>
            <person name="Wang F.Q."/>
            <person name="Shen Q.Y."/>
            <person name="Chen G.J."/>
            <person name="Du Z.J."/>
        </authorList>
    </citation>
    <scope>NUCLEOTIDE SEQUENCE [LARGE SCALE GENOMIC DNA]</scope>
    <source>
        <strain evidence="2 3">SY21</strain>
    </source>
</reference>
<protein>
    <recommendedName>
        <fullName evidence="4">DUF4838 domain-containing protein</fullName>
    </recommendedName>
</protein>
<organism evidence="2 3">
    <name type="scientific">Mariniphaga sediminis</name>
    <dbReference type="NCBI Taxonomy" id="1628158"/>
    <lineage>
        <taxon>Bacteria</taxon>
        <taxon>Pseudomonadati</taxon>
        <taxon>Bacteroidota</taxon>
        <taxon>Bacteroidia</taxon>
        <taxon>Marinilabiliales</taxon>
        <taxon>Prolixibacteraceae</taxon>
        <taxon>Mariniphaga</taxon>
    </lineage>
</organism>
<sequence length="621" mass="71952">MNKIYRNMNLILFLPLFVALIICRYPIDEKTIQGKNEAKKEINTTDLHYVNIVLENVEGDIVDRAKNIMQRIFEERTEPMGGHSHDKYSFHKNIYLCKDSKLPFDGFKIEKLSDDEIRVTGGGEHGILYGCGKLLRLAEISPRNIIFHDSPEVSAPVKKDRGMYFCVHNYNFSQVAPEDVLIEYLEDLALWGINDCAVIYHKFQYTGLDQPEAKEYLTRLNLILRTAESLGMKTTVFIMANDGFINSPLDLRYKTEIPRNWGTEICPSNPEGMELLKREFEESLLALKPLDQMVMWPYDSGGCGCEKCYPWGSNGYMLLSKEFSKIFHRVFPKGKFYLGTWFFDYNCGNIGDWDALLKKFDNKELDWIDGILADGTYVNGYFPKQVVENKHRIDKPIISFLDISMPQGGPWGGFGSNPMPKHIQEQWNLSKDLIIGGLPYTEGIHEDINKVLWAQLCWDPERNTMDILKEYVSYEFSREHANEITKAIAAIEPSRWRVGKNRVYDFSGSPKVWEELSYYDRTLSWYARNSWRWRQTLLRAKIDAEMALSNGEPTAEVGRAYDELFRINYLDDRALKYIRPYDVIPDPEKGGKALMDLQRGRSITDFCSYSPKEHVDIIDPK</sequence>
<keyword evidence="3" id="KW-1185">Reference proteome</keyword>
<evidence type="ECO:0000313" key="3">
    <source>
        <dbReference type="Proteomes" id="UP000266441"/>
    </source>
</evidence>
<accession>A0A399D448</accession>
<evidence type="ECO:0000313" key="2">
    <source>
        <dbReference type="EMBL" id="RIH65442.1"/>
    </source>
</evidence>
<dbReference type="AlphaFoldDB" id="A0A399D448"/>
<dbReference type="SUPFAM" id="SSF55545">
    <property type="entry name" value="beta-N-acetylhexosaminidase-like domain"/>
    <property type="match status" value="1"/>
</dbReference>
<dbReference type="EMBL" id="QWET01000006">
    <property type="protein sequence ID" value="RIH65442.1"/>
    <property type="molecule type" value="Genomic_DNA"/>
</dbReference>
<evidence type="ECO:0008006" key="4">
    <source>
        <dbReference type="Google" id="ProtNLM"/>
    </source>
</evidence>
<dbReference type="Proteomes" id="UP000266441">
    <property type="component" value="Unassembled WGS sequence"/>
</dbReference>